<feature type="domain" description="YdbS-like PH" evidence="2">
    <location>
        <begin position="417"/>
        <end position="497"/>
    </location>
</feature>
<feature type="transmembrane region" description="Helical" evidence="1">
    <location>
        <begin position="229"/>
        <end position="256"/>
    </location>
</feature>
<keyword evidence="1" id="KW-0812">Transmembrane</keyword>
<evidence type="ECO:0000313" key="3">
    <source>
        <dbReference type="EMBL" id="VAW37729.1"/>
    </source>
</evidence>
<dbReference type="EMBL" id="UOEW01000177">
    <property type="protein sequence ID" value="VAW37729.1"/>
    <property type="molecule type" value="Genomic_DNA"/>
</dbReference>
<evidence type="ECO:0000259" key="2">
    <source>
        <dbReference type="Pfam" id="PF03703"/>
    </source>
</evidence>
<dbReference type="InterPro" id="IPR005182">
    <property type="entry name" value="YdbS-like_PH"/>
</dbReference>
<accession>A0A3B0VLN7</accession>
<proteinExistence type="predicted"/>
<dbReference type="PANTHER" id="PTHR34473">
    <property type="entry name" value="UPF0699 TRANSMEMBRANE PROTEIN YDBS"/>
    <property type="match status" value="1"/>
</dbReference>
<organism evidence="3">
    <name type="scientific">hydrothermal vent metagenome</name>
    <dbReference type="NCBI Taxonomy" id="652676"/>
    <lineage>
        <taxon>unclassified sequences</taxon>
        <taxon>metagenomes</taxon>
        <taxon>ecological metagenomes</taxon>
    </lineage>
</organism>
<keyword evidence="1" id="KW-1133">Transmembrane helix</keyword>
<feature type="transmembrane region" description="Helical" evidence="1">
    <location>
        <begin position="372"/>
        <end position="389"/>
    </location>
</feature>
<evidence type="ECO:0000256" key="1">
    <source>
        <dbReference type="SAM" id="Phobius"/>
    </source>
</evidence>
<feature type="transmembrane region" description="Helical" evidence="1">
    <location>
        <begin position="48"/>
        <end position="70"/>
    </location>
</feature>
<feature type="transmembrane region" description="Helical" evidence="1">
    <location>
        <begin position="395"/>
        <end position="412"/>
    </location>
</feature>
<dbReference type="Pfam" id="PF03703">
    <property type="entry name" value="bPH_2"/>
    <property type="match status" value="3"/>
</dbReference>
<reference evidence="3" key="1">
    <citation type="submission" date="2018-06" db="EMBL/GenBank/DDBJ databases">
        <authorList>
            <person name="Zhirakovskaya E."/>
        </authorList>
    </citation>
    <scope>NUCLEOTIDE SEQUENCE</scope>
</reference>
<dbReference type="InterPro" id="IPR014529">
    <property type="entry name" value="UCP026631"/>
</dbReference>
<keyword evidence="1" id="KW-0472">Membrane</keyword>
<gene>
    <name evidence="3" type="ORF">MNBD_GAMMA01-99</name>
</gene>
<dbReference type="PANTHER" id="PTHR34473:SF2">
    <property type="entry name" value="UPF0699 TRANSMEMBRANE PROTEIN YDBT"/>
    <property type="match status" value="1"/>
</dbReference>
<feature type="domain" description="YdbS-like PH" evidence="2">
    <location>
        <begin position="67"/>
        <end position="144"/>
    </location>
</feature>
<protein>
    <recommendedName>
        <fullName evidence="2">YdbS-like PH domain-containing protein</fullName>
    </recommendedName>
</protein>
<name>A0A3B0VLN7_9ZZZZ</name>
<sequence length="508" mass="58390">MSTKNLAQTDKGSRLHKFSPIFTLIEVIKRTIIPLIFGVLTYEKSVKIQITVIAVVSFLSLFSILQYWFYHYRIKDDEIEIKEGIFFKKNRKVPYTRIQNVNMLQNPLHRLLNVATLQLESASGGKPEAVMRVVTLDVAEEIKQKVKYAIADKVIDKIVEKDDSEVIANQPLHQLSTKDVIKYGVISQKGMFYGAILFGFLAQNQYFVAKAMTYLNFFYQIPDFTKITLAQGAIYVLVVGLAIFVFLQIMSTLWSLMKFYKFKLLKDDDRLHASMGLLSKVSATIPLKRIQLYRISENPLHKYFKARTITIETAGGVNTDNSGIVMRWLAPYISKAKIKTFIHAIEPKIGIATVTWQLLPARTWKRVFRRSLYLLALASIILIAIASTPQISIRYHAWAIMILMIPAAFIYAKNFVKKTAYFINDDIICFKSGVWFGKQSFVKISKIQTVEILESPFDRRNKMATLEIDTAGSNPLLHHVRIPYLEATDAYKLRNFIQKKLQKTELNW</sequence>
<feature type="transmembrane region" description="Helical" evidence="1">
    <location>
        <begin position="191"/>
        <end position="209"/>
    </location>
</feature>
<feature type="transmembrane region" description="Helical" evidence="1">
    <location>
        <begin position="21"/>
        <end position="42"/>
    </location>
</feature>
<dbReference type="PIRSF" id="PIRSF026631">
    <property type="entry name" value="UCP026631"/>
    <property type="match status" value="1"/>
</dbReference>
<dbReference type="AlphaFoldDB" id="A0A3B0VLN7"/>
<feature type="domain" description="YdbS-like PH" evidence="2">
    <location>
        <begin position="267"/>
        <end position="318"/>
    </location>
</feature>